<proteinExistence type="predicted"/>
<name>A0A6N9NJP5_9FLAO</name>
<sequence>MKKTLLIASLFAIVAVGCNQVEEVKEEEVVENTMDAATDSAITAMDAATEEIEASAAELENALNEL</sequence>
<keyword evidence="2" id="KW-1185">Reference proteome</keyword>
<dbReference type="PROSITE" id="PS51257">
    <property type="entry name" value="PROKAR_LIPOPROTEIN"/>
    <property type="match status" value="1"/>
</dbReference>
<evidence type="ECO:0008006" key="3">
    <source>
        <dbReference type="Google" id="ProtNLM"/>
    </source>
</evidence>
<evidence type="ECO:0000313" key="2">
    <source>
        <dbReference type="Proteomes" id="UP000470771"/>
    </source>
</evidence>
<protein>
    <recommendedName>
        <fullName evidence="3">Lipoprotein</fullName>
    </recommendedName>
</protein>
<organism evidence="1 2">
    <name type="scientific">Acidiluteibacter ferrifornacis</name>
    <dbReference type="NCBI Taxonomy" id="2692424"/>
    <lineage>
        <taxon>Bacteria</taxon>
        <taxon>Pseudomonadati</taxon>
        <taxon>Bacteroidota</taxon>
        <taxon>Flavobacteriia</taxon>
        <taxon>Flavobacteriales</taxon>
        <taxon>Cryomorphaceae</taxon>
        <taxon>Acidiluteibacter</taxon>
    </lineage>
</organism>
<dbReference type="EMBL" id="WWNE01000012">
    <property type="protein sequence ID" value="NBG66906.1"/>
    <property type="molecule type" value="Genomic_DNA"/>
</dbReference>
<dbReference type="AlphaFoldDB" id="A0A6N9NJP5"/>
<dbReference type="RefSeq" id="WP_160633860.1">
    <property type="nucleotide sequence ID" value="NZ_WWNE01000012.1"/>
</dbReference>
<gene>
    <name evidence="1" type="ORF">GQN54_12330</name>
</gene>
<reference evidence="1 2" key="1">
    <citation type="submission" date="2019-12" db="EMBL/GenBank/DDBJ databases">
        <authorList>
            <person name="Zhao J."/>
        </authorList>
    </citation>
    <scope>NUCLEOTIDE SEQUENCE [LARGE SCALE GENOMIC DNA]</scope>
    <source>
        <strain evidence="1 2">S-15</strain>
    </source>
</reference>
<evidence type="ECO:0000313" key="1">
    <source>
        <dbReference type="EMBL" id="NBG66906.1"/>
    </source>
</evidence>
<comment type="caution">
    <text evidence="1">The sequence shown here is derived from an EMBL/GenBank/DDBJ whole genome shotgun (WGS) entry which is preliminary data.</text>
</comment>
<accession>A0A6N9NJP5</accession>
<dbReference type="Proteomes" id="UP000470771">
    <property type="component" value="Unassembled WGS sequence"/>
</dbReference>